<dbReference type="PANTHER" id="PTHR46373">
    <property type="entry name" value="PROTEIN RKD4"/>
    <property type="match status" value="1"/>
</dbReference>
<evidence type="ECO:0000256" key="1">
    <source>
        <dbReference type="ARBA" id="ARBA00004049"/>
    </source>
</evidence>
<keyword evidence="2" id="KW-0805">Transcription regulation</keyword>
<protein>
    <submittedName>
        <fullName evidence="8">Protein RKD4</fullName>
    </submittedName>
</protein>
<dbReference type="GO" id="GO:0003700">
    <property type="term" value="F:DNA-binding transcription factor activity"/>
    <property type="evidence" value="ECO:0007669"/>
    <property type="project" value="InterPro"/>
</dbReference>
<evidence type="ECO:0000256" key="5">
    <source>
        <dbReference type="ARBA" id="ARBA00023163"/>
    </source>
</evidence>
<keyword evidence="9" id="KW-1185">Reference proteome</keyword>
<dbReference type="EMBL" id="QZWG01000006">
    <property type="protein sequence ID" value="RZC07251.1"/>
    <property type="molecule type" value="Genomic_DNA"/>
</dbReference>
<evidence type="ECO:0000256" key="2">
    <source>
        <dbReference type="ARBA" id="ARBA00023015"/>
    </source>
</evidence>
<evidence type="ECO:0000313" key="9">
    <source>
        <dbReference type="Proteomes" id="UP000289340"/>
    </source>
</evidence>
<comment type="function">
    <text evidence="1">Putative transcription factor.</text>
</comment>
<accession>A0A445K8X8</accession>
<name>A0A445K8X8_GLYSO</name>
<keyword evidence="6" id="KW-0539">Nucleus</keyword>
<keyword evidence="5" id="KW-0804">Transcription</keyword>
<reference evidence="8 9" key="1">
    <citation type="submission" date="2018-09" db="EMBL/GenBank/DDBJ databases">
        <title>A high-quality reference genome of wild soybean provides a powerful tool to mine soybean genomes.</title>
        <authorList>
            <person name="Xie M."/>
            <person name="Chung C.Y.L."/>
            <person name="Li M.-W."/>
            <person name="Wong F.-L."/>
            <person name="Chan T.-F."/>
            <person name="Lam H.-M."/>
        </authorList>
    </citation>
    <scope>NUCLEOTIDE SEQUENCE [LARGE SCALE GENOMIC DNA]</scope>
    <source>
        <strain evidence="9">cv. W05</strain>
        <tissue evidence="8">Hypocotyl of etiolated seedlings</tissue>
    </source>
</reference>
<dbReference type="GO" id="GO:0003677">
    <property type="term" value="F:DNA binding"/>
    <property type="evidence" value="ECO:0007669"/>
    <property type="project" value="UniProtKB-KW"/>
</dbReference>
<evidence type="ECO:0000256" key="3">
    <source>
        <dbReference type="ARBA" id="ARBA00023054"/>
    </source>
</evidence>
<comment type="caution">
    <text evidence="8">The sequence shown here is derived from an EMBL/GenBank/DDBJ whole genome shotgun (WGS) entry which is preliminary data.</text>
</comment>
<evidence type="ECO:0000313" key="8">
    <source>
        <dbReference type="EMBL" id="RZC07251.1"/>
    </source>
</evidence>
<sequence>MGFVFVSDRDFPNLDNVPHTFTSSFSFAQLNHTHKIMEVSPLEGFSELDWWTPQLPYSSNHLCFNEFPDLENLDLDFSLPSLGEHLEEVDQKPSNIVVPEGLRCNHEKVFGDALLATEHVSATCVKKEQVLNNIDQSPLPVLLASNSTTRKKPCALEFEEASFAIQNQNGSATASYLKKEEVQNIIHQRPLPVSSSSKKRTCVLEFDEIKKHFGVPITEAAKRLNVGLTMLKRRCRELSITRWPHRKLKSLQLLIDNVKEMGLEDEVPRLERQKRLLEKLPGLELSEEAKKLRQACFKANYKKRRCMALQA</sequence>
<evidence type="ECO:0000256" key="6">
    <source>
        <dbReference type="ARBA" id="ARBA00023242"/>
    </source>
</evidence>
<gene>
    <name evidence="8" type="ORF">D0Y65_014555</name>
</gene>
<proteinExistence type="predicted"/>
<dbReference type="Proteomes" id="UP000289340">
    <property type="component" value="Chromosome 6"/>
</dbReference>
<feature type="domain" description="RWP-RK" evidence="7">
    <location>
        <begin position="191"/>
        <end position="273"/>
    </location>
</feature>
<dbReference type="Pfam" id="PF02042">
    <property type="entry name" value="RWP-RK"/>
    <property type="match status" value="1"/>
</dbReference>
<dbReference type="InterPro" id="IPR003035">
    <property type="entry name" value="RWP-RK_dom"/>
</dbReference>
<keyword evidence="4" id="KW-0238">DNA-binding</keyword>
<dbReference type="Gramene" id="XM_028378406.1">
    <property type="protein sequence ID" value="XP_028234207.1"/>
    <property type="gene ID" value="LOC114414035"/>
</dbReference>
<dbReference type="InterPro" id="IPR044607">
    <property type="entry name" value="RKD-like"/>
</dbReference>
<dbReference type="PANTHER" id="PTHR46373:SF20">
    <property type="entry name" value="PROTEIN RKD1"/>
    <property type="match status" value="1"/>
</dbReference>
<evidence type="ECO:0000256" key="4">
    <source>
        <dbReference type="ARBA" id="ARBA00023125"/>
    </source>
</evidence>
<keyword evidence="3" id="KW-0175">Coiled coil</keyword>
<dbReference type="AlphaFoldDB" id="A0A445K8X8"/>
<evidence type="ECO:0000259" key="7">
    <source>
        <dbReference type="PROSITE" id="PS51519"/>
    </source>
</evidence>
<organism evidence="8 9">
    <name type="scientific">Glycine soja</name>
    <name type="common">Wild soybean</name>
    <dbReference type="NCBI Taxonomy" id="3848"/>
    <lineage>
        <taxon>Eukaryota</taxon>
        <taxon>Viridiplantae</taxon>
        <taxon>Streptophyta</taxon>
        <taxon>Embryophyta</taxon>
        <taxon>Tracheophyta</taxon>
        <taxon>Spermatophyta</taxon>
        <taxon>Magnoliopsida</taxon>
        <taxon>eudicotyledons</taxon>
        <taxon>Gunneridae</taxon>
        <taxon>Pentapetalae</taxon>
        <taxon>rosids</taxon>
        <taxon>fabids</taxon>
        <taxon>Fabales</taxon>
        <taxon>Fabaceae</taxon>
        <taxon>Papilionoideae</taxon>
        <taxon>50 kb inversion clade</taxon>
        <taxon>NPAAA clade</taxon>
        <taxon>indigoferoid/millettioid clade</taxon>
        <taxon>Phaseoleae</taxon>
        <taxon>Glycine</taxon>
        <taxon>Glycine subgen. Soja</taxon>
    </lineage>
</organism>
<dbReference type="PROSITE" id="PS51519">
    <property type="entry name" value="RWP_RK"/>
    <property type="match status" value="1"/>
</dbReference>